<dbReference type="EMBL" id="JH930471">
    <property type="protein sequence ID" value="EKM56644.1"/>
    <property type="molecule type" value="Genomic_DNA"/>
</dbReference>
<dbReference type="AlphaFoldDB" id="K5WCA8"/>
<accession>K5WCA8</accession>
<organism evidence="2 3">
    <name type="scientific">Phanerochaete carnosa (strain HHB-10118-sp)</name>
    <name type="common">White-rot fungus</name>
    <name type="synonym">Peniophora carnosa</name>
    <dbReference type="NCBI Taxonomy" id="650164"/>
    <lineage>
        <taxon>Eukaryota</taxon>
        <taxon>Fungi</taxon>
        <taxon>Dikarya</taxon>
        <taxon>Basidiomycota</taxon>
        <taxon>Agaricomycotina</taxon>
        <taxon>Agaricomycetes</taxon>
        <taxon>Polyporales</taxon>
        <taxon>Phanerochaetaceae</taxon>
        <taxon>Phanerochaete</taxon>
    </lineage>
</organism>
<keyword evidence="3" id="KW-1185">Reference proteome</keyword>
<evidence type="ECO:0000313" key="2">
    <source>
        <dbReference type="EMBL" id="EKM56644.1"/>
    </source>
</evidence>
<protein>
    <submittedName>
        <fullName evidence="2">Uncharacterized protein</fullName>
    </submittedName>
</protein>
<reference evidence="2 3" key="1">
    <citation type="journal article" date="2012" name="BMC Genomics">
        <title>Comparative genomics of the white-rot fungi, Phanerochaete carnosa and P. chrysosporium, to elucidate the genetic basis of the distinct wood types they colonize.</title>
        <authorList>
            <person name="Suzuki H."/>
            <person name="MacDonald J."/>
            <person name="Syed K."/>
            <person name="Salamov A."/>
            <person name="Hori C."/>
            <person name="Aerts A."/>
            <person name="Henrissat B."/>
            <person name="Wiebenga A."/>
            <person name="vanKuyk P.A."/>
            <person name="Barry K."/>
            <person name="Lindquist E."/>
            <person name="LaButti K."/>
            <person name="Lapidus A."/>
            <person name="Lucas S."/>
            <person name="Coutinho P."/>
            <person name="Gong Y."/>
            <person name="Samejima M."/>
            <person name="Mahadevan R."/>
            <person name="Abou-Zaid M."/>
            <person name="de Vries R.P."/>
            <person name="Igarashi K."/>
            <person name="Yadav J.S."/>
            <person name="Grigoriev I.V."/>
            <person name="Master E.R."/>
        </authorList>
    </citation>
    <scope>NUCLEOTIDE SEQUENCE [LARGE SCALE GENOMIC DNA]</scope>
    <source>
        <strain evidence="2 3">HHB-10118-sp</strain>
    </source>
</reference>
<proteinExistence type="predicted"/>
<sequence>MLVLTWIKTFGHWKGARRLDITVPLTTCLLRDGTFYFIALLATNIAQLLTFDPADPMSALIKTLPLILINRFMINLRAASQETTDCSVCIADLQQAQSTLQFRRSTSRLGNIGGTLRDAWDDESWNQEDDSAAVEDAGCLETGAEP</sequence>
<dbReference type="RefSeq" id="XP_007394485.1">
    <property type="nucleotide sequence ID" value="XM_007394423.1"/>
</dbReference>
<feature type="compositionally biased region" description="Acidic residues" evidence="1">
    <location>
        <begin position="124"/>
        <end position="133"/>
    </location>
</feature>
<dbReference type="Proteomes" id="UP000008370">
    <property type="component" value="Unassembled WGS sequence"/>
</dbReference>
<dbReference type="InParanoid" id="K5WCA8"/>
<evidence type="ECO:0000256" key="1">
    <source>
        <dbReference type="SAM" id="MobiDB-lite"/>
    </source>
</evidence>
<evidence type="ECO:0000313" key="3">
    <source>
        <dbReference type="Proteomes" id="UP000008370"/>
    </source>
</evidence>
<dbReference type="GeneID" id="18910981"/>
<dbReference type="OrthoDB" id="2756573at2759"/>
<dbReference type="HOGENOM" id="CLU_053360_4_1_1"/>
<gene>
    <name evidence="2" type="ORF">PHACADRAFT_194236</name>
</gene>
<dbReference type="KEGG" id="pco:PHACADRAFT_194236"/>
<name>K5WCA8_PHACS</name>
<feature type="region of interest" description="Disordered" evidence="1">
    <location>
        <begin position="124"/>
        <end position="146"/>
    </location>
</feature>